<proteinExistence type="predicted"/>
<keyword evidence="1" id="KW-0175">Coiled coil</keyword>
<evidence type="ECO:0000313" key="2">
    <source>
        <dbReference type="EMBL" id="VYT04951.1"/>
    </source>
</evidence>
<reference evidence="2" key="1">
    <citation type="submission" date="2019-11" db="EMBL/GenBank/DDBJ databases">
        <authorList>
            <person name="Feng L."/>
        </authorList>
    </citation>
    <scope>NUCLEOTIDE SEQUENCE</scope>
    <source>
        <strain evidence="2">BgluceraseaLFYP119</strain>
    </source>
</reference>
<sequence length="76" mass="9106">MNIKKFLRRFVPASRTYIGTKFRDLERTLKQESNKQYEQENQFLISQLNEYTDKLQKSNKETVASLTKTLLLFRST</sequence>
<gene>
    <name evidence="2" type="ORF">BGLFYP119_01603</name>
</gene>
<evidence type="ECO:0000256" key="1">
    <source>
        <dbReference type="SAM" id="Coils"/>
    </source>
</evidence>
<dbReference type="AlphaFoldDB" id="A0A6N2TLN5"/>
<dbReference type="RefSeq" id="WP_156353935.1">
    <property type="nucleotide sequence ID" value="NZ_CACRST010000014.1"/>
</dbReference>
<dbReference type="EMBL" id="CACRST010000014">
    <property type="protein sequence ID" value="VYT04951.1"/>
    <property type="molecule type" value="Genomic_DNA"/>
</dbReference>
<name>A0A6N2TLN5_9FIRM</name>
<feature type="coiled-coil region" evidence="1">
    <location>
        <begin position="34"/>
        <end position="61"/>
    </location>
</feature>
<organism evidence="2">
    <name type="scientific">Blautia glucerasea</name>
    <dbReference type="NCBI Taxonomy" id="536633"/>
    <lineage>
        <taxon>Bacteria</taxon>
        <taxon>Bacillati</taxon>
        <taxon>Bacillota</taxon>
        <taxon>Clostridia</taxon>
        <taxon>Lachnospirales</taxon>
        <taxon>Lachnospiraceae</taxon>
        <taxon>Blautia</taxon>
    </lineage>
</organism>
<protein>
    <submittedName>
        <fullName evidence="2">Uncharacterized protein</fullName>
    </submittedName>
</protein>
<accession>A0A6N2TLN5</accession>